<keyword evidence="3" id="KW-1185">Reference proteome</keyword>
<dbReference type="AlphaFoldDB" id="A0A6I0EZJ5"/>
<dbReference type="OrthoDB" id="2989985at2"/>
<evidence type="ECO:0000313" key="2">
    <source>
        <dbReference type="EMBL" id="KAB2952925.1"/>
    </source>
</evidence>
<proteinExistence type="predicted"/>
<dbReference type="EMBL" id="WBXO01000004">
    <property type="protein sequence ID" value="KAB2952925.1"/>
    <property type="molecule type" value="Genomic_DNA"/>
</dbReference>
<evidence type="ECO:0000256" key="1">
    <source>
        <dbReference type="SAM" id="MobiDB-lite"/>
    </source>
</evidence>
<comment type="caution">
    <text evidence="2">The sequence shown here is derived from an EMBL/GenBank/DDBJ whole genome shotgun (WGS) entry which is preliminary data.</text>
</comment>
<gene>
    <name evidence="2" type="ORF">F9B85_06545</name>
</gene>
<sequence>MESLLKELLEVVKSIDKRVGSIENRLDSMEKRMDSMEKRMDSMEKRMDSMEKRMDSMEKRMDSIEKRQEEMYQVLRAVEDNGKVNGAEIKKISERLDRIEGKVSKQDRMITTLGIRSIEHESEIFELRTKQS</sequence>
<dbReference type="Gene3D" id="1.20.5.110">
    <property type="match status" value="2"/>
</dbReference>
<dbReference type="RefSeq" id="WP_151619584.1">
    <property type="nucleotide sequence ID" value="NZ_WBXO01000004.1"/>
</dbReference>
<dbReference type="Proteomes" id="UP000468766">
    <property type="component" value="Unassembled WGS sequence"/>
</dbReference>
<reference evidence="2 3" key="1">
    <citation type="submission" date="2019-10" db="EMBL/GenBank/DDBJ databases">
        <title>Whole-genome sequence of the extremophile Heliorestis acidaminivorans DSM 24790.</title>
        <authorList>
            <person name="Kyndt J.A."/>
            <person name="Meyer T.E."/>
        </authorList>
    </citation>
    <scope>NUCLEOTIDE SEQUENCE [LARGE SCALE GENOMIC DNA]</scope>
    <source>
        <strain evidence="2 3">DSM 24790</strain>
    </source>
</reference>
<evidence type="ECO:0000313" key="3">
    <source>
        <dbReference type="Proteomes" id="UP000468766"/>
    </source>
</evidence>
<protein>
    <submittedName>
        <fullName evidence="2">Uncharacterized protein</fullName>
    </submittedName>
</protein>
<dbReference type="SUPFAM" id="SSF57997">
    <property type="entry name" value="Tropomyosin"/>
    <property type="match status" value="1"/>
</dbReference>
<organism evidence="2 3">
    <name type="scientific">Heliorestis acidaminivorans</name>
    <dbReference type="NCBI Taxonomy" id="553427"/>
    <lineage>
        <taxon>Bacteria</taxon>
        <taxon>Bacillati</taxon>
        <taxon>Bacillota</taxon>
        <taxon>Clostridia</taxon>
        <taxon>Eubacteriales</taxon>
        <taxon>Heliobacteriaceae</taxon>
        <taxon>Heliorestis</taxon>
    </lineage>
</organism>
<feature type="region of interest" description="Disordered" evidence="1">
    <location>
        <begin position="30"/>
        <end position="59"/>
    </location>
</feature>
<name>A0A6I0EZJ5_9FIRM</name>
<accession>A0A6I0EZJ5</accession>